<comment type="caution">
    <text evidence="4">The sequence shown here is derived from an EMBL/GenBank/DDBJ whole genome shotgun (WGS) entry which is preliminary data.</text>
</comment>
<accession>A0A6G1ZDL7</accession>
<evidence type="ECO:0000259" key="3">
    <source>
        <dbReference type="Pfam" id="PF18810"/>
    </source>
</evidence>
<organism evidence="4">
    <name type="scientific">Parabacteroides goldsteinii</name>
    <dbReference type="NCBI Taxonomy" id="328812"/>
    <lineage>
        <taxon>Bacteria</taxon>
        <taxon>Pseudomonadati</taxon>
        <taxon>Bacteroidota</taxon>
        <taxon>Bacteroidia</taxon>
        <taxon>Bacteroidales</taxon>
        <taxon>Tannerellaceae</taxon>
        <taxon>Parabacteroides</taxon>
    </lineage>
</organism>
<feature type="region of interest" description="Disordered" evidence="1">
    <location>
        <begin position="387"/>
        <end position="406"/>
    </location>
</feature>
<feature type="compositionally biased region" description="Acidic residues" evidence="1">
    <location>
        <begin position="388"/>
        <end position="398"/>
    </location>
</feature>
<dbReference type="RefSeq" id="WP_154278021.1">
    <property type="nucleotide sequence ID" value="NZ_WKLJ01000001.1"/>
</dbReference>
<dbReference type="Pfam" id="PF06074">
    <property type="entry name" value="Portal_Mu"/>
    <property type="match status" value="1"/>
</dbReference>
<dbReference type="Pfam" id="PF18810">
    <property type="entry name" value="PBECR2"/>
    <property type="match status" value="1"/>
</dbReference>
<dbReference type="InterPro" id="IPR041110">
    <property type="entry name" value="PBECR2"/>
</dbReference>
<name>A0A6G1ZDL7_9BACT</name>
<dbReference type="Pfam" id="PF04233">
    <property type="entry name" value="Phage_Mu_F"/>
    <property type="match status" value="1"/>
</dbReference>
<proteinExistence type="predicted"/>
<dbReference type="EMBL" id="WKLP01000015">
    <property type="protein sequence ID" value="MRY12043.1"/>
    <property type="molecule type" value="Genomic_DNA"/>
</dbReference>
<feature type="domain" description="Phage head morphogenesis" evidence="2">
    <location>
        <begin position="534"/>
        <end position="627"/>
    </location>
</feature>
<dbReference type="InterPro" id="IPR009279">
    <property type="entry name" value="Portal_Mu"/>
</dbReference>
<feature type="region of interest" description="Disordered" evidence="1">
    <location>
        <begin position="1"/>
        <end position="21"/>
    </location>
</feature>
<dbReference type="NCBIfam" id="TIGR01641">
    <property type="entry name" value="phageSPP1_gp7"/>
    <property type="match status" value="1"/>
</dbReference>
<evidence type="ECO:0000313" key="4">
    <source>
        <dbReference type="EMBL" id="MRY12043.1"/>
    </source>
</evidence>
<evidence type="ECO:0000256" key="1">
    <source>
        <dbReference type="SAM" id="MobiDB-lite"/>
    </source>
</evidence>
<protein>
    <submittedName>
        <fullName evidence="4">DUF935 family protein</fullName>
    </submittedName>
</protein>
<dbReference type="AlphaFoldDB" id="A0A6G1ZDL7"/>
<sequence>MTKKKKKTPPKAPDSTGTKQPPVYTEILVRPIHRGVNDIGSWRSALRLADLGNRTKLYDLFTDLLIDGYLSDAIDKRIDAVTDADLAFTIDGKRVDEMDTLMDTPEFESLLREIMLSRFWGVSVVECRFLEGFEFYSVPRKHIRTKTKEIAIREEDEHGIPYAENDLVIQFGQDEDFGIILRAAPFVIYKRGGFGDWAQFVELFGMPQRIGKYSSMDEQSRRALIQAFEEAGSAPYLVIPKETEATQTTLSSSGNGALYNDFRCACNEEILITVLGQTMTTQDGSSLAQGQVHLAVQEKKHRADRRFVERMLNKYFVPLLEKRGYPVGNGKFKFLDKAQEISVSETILLSEILPIPQSYLYDKYNIPLPEGDEAIARKEQQPQFVLPPEEEEPDDPDDPKDIKPDVKNRDRTWYARLWDFFVRAPRDGATTGGKARIRLSDDTMQNRIINRVAEGKGNTLFDAELFSFFADDFVRAVSEGRAKTIGLADTGFTYGARDDAFITSMEMNVFHFSAAKTLAELQELNRLFRESGSFEEFHKKALEVTDVFNKRWQQTEYETAVLTAESASNYQRLVGKTKLFPYWEYKTAGDDKVREEHRKLDGLVLPANDPRWDKIFPPNGWKCRCYVVPRMAHEVAGKDMDEMGKRCETFFNTPEWQKAKAQHWDTNRGKRSEVFNKDQMYIRKFPDVAGKMLGDISLDTWGVTPSLKKRIGESTLPMPVYEGDATTWWNRHCQYVNGKEVLPVTDHEGRTWFMGKPDYDAHTSNKRKKREFRTTFLSCIQDIMADPDELWLGQEYKDRDNKESKLTNYIWIKYYQERTVACVSKVENNRMVFKSWFEVRNPKIRSGLLLKKKK</sequence>
<reference evidence="4" key="1">
    <citation type="journal article" date="2019" name="Nat. Med.">
        <title>A library of human gut bacterial isolates paired with longitudinal multiomics data enables mechanistic microbiome research.</title>
        <authorList>
            <person name="Poyet M."/>
            <person name="Groussin M."/>
            <person name="Gibbons S.M."/>
            <person name="Avila-Pacheco J."/>
            <person name="Jiang X."/>
            <person name="Kearney S.M."/>
            <person name="Perrotta A.R."/>
            <person name="Berdy B."/>
            <person name="Zhao S."/>
            <person name="Lieberman T.D."/>
            <person name="Swanson P.K."/>
            <person name="Smith M."/>
            <person name="Roesemann S."/>
            <person name="Alexander J.E."/>
            <person name="Rich S.A."/>
            <person name="Livny J."/>
            <person name="Vlamakis H."/>
            <person name="Clish C."/>
            <person name="Bullock K."/>
            <person name="Deik A."/>
            <person name="Scott J."/>
            <person name="Pierce K.A."/>
            <person name="Xavier R.J."/>
            <person name="Alm E.J."/>
        </authorList>
    </citation>
    <scope>NUCLEOTIDE SEQUENCE</scope>
    <source>
        <strain evidence="4">BIOML-A4</strain>
    </source>
</reference>
<evidence type="ECO:0000259" key="2">
    <source>
        <dbReference type="Pfam" id="PF04233"/>
    </source>
</evidence>
<dbReference type="InterPro" id="IPR006528">
    <property type="entry name" value="Phage_head_morphogenesis_dom"/>
</dbReference>
<gene>
    <name evidence="4" type="ORF">GKE01_11245</name>
</gene>
<feature type="domain" description="Phage-Barnase-EndoU-ColicinE5/D-RelE like nuclease 2" evidence="3">
    <location>
        <begin position="744"/>
        <end position="844"/>
    </location>
</feature>